<evidence type="ECO:0000256" key="5">
    <source>
        <dbReference type="ARBA" id="ARBA00023159"/>
    </source>
</evidence>
<dbReference type="Pfam" id="PF10232">
    <property type="entry name" value="Med8"/>
    <property type="match status" value="1"/>
</dbReference>
<dbReference type="VEuPathDB" id="FungiDB:FGRAMPH1_01G03665"/>
<evidence type="ECO:0000256" key="8">
    <source>
        <dbReference type="ARBA" id="ARBA00031261"/>
    </source>
</evidence>
<reference evidence="12 13" key="3">
    <citation type="journal article" date="2015" name="BMC Genomics">
        <title>The completed genome sequence of the pathogenic ascomycete fungus Fusarium graminearum.</title>
        <authorList>
            <person name="King R."/>
            <person name="Urban M."/>
            <person name="Hammond-Kosack M.C."/>
            <person name="Hassani-Pak K."/>
            <person name="Hammond-Kosack K.E."/>
        </authorList>
    </citation>
    <scope>NUCLEOTIDE SEQUENCE [LARGE SCALE GENOMIC DNA]</scope>
    <source>
        <strain evidence="13">ATCC MYA-4620 / CBS 123657 / FGSC 9075 / NRRL 31084 / PH-1</strain>
    </source>
</reference>
<name>A0A1C3YI48_GIBZE</name>
<keyword evidence="6 9" id="KW-0804">Transcription</keyword>
<evidence type="ECO:0000256" key="2">
    <source>
        <dbReference type="ARBA" id="ARBA00005716"/>
    </source>
</evidence>
<comment type="function">
    <text evidence="9">Component of the Mediator complex, a coactivator involved in the regulated transcription of nearly all RNA polymerase II-dependent genes. Mediator functions as a bridge to convey information from gene-specific regulatory proteins to the basal RNA polymerase II transcription machinery. Mediator is recruited to promoters by direct interactions with regulatory proteins and serves as a scaffold for the assembly of a functional preinitiation complex with RNA polymerase II and the general transcription factors.</text>
</comment>
<comment type="similarity">
    <text evidence="2 9">Belongs to the Mediator complex subunit 8 family.</text>
</comment>
<evidence type="ECO:0000256" key="4">
    <source>
        <dbReference type="ARBA" id="ARBA00023015"/>
    </source>
</evidence>
<evidence type="ECO:0000256" key="7">
    <source>
        <dbReference type="ARBA" id="ARBA00023242"/>
    </source>
</evidence>
<evidence type="ECO:0000256" key="3">
    <source>
        <dbReference type="ARBA" id="ARBA00020637"/>
    </source>
</evidence>
<evidence type="ECO:0000256" key="1">
    <source>
        <dbReference type="ARBA" id="ARBA00004123"/>
    </source>
</evidence>
<keyword evidence="13" id="KW-1185">Reference proteome</keyword>
<dbReference type="EMBL" id="HG970332">
    <property type="protein sequence ID" value="SCB64253.1"/>
    <property type="molecule type" value="Genomic_DNA"/>
</dbReference>
<keyword evidence="7 9" id="KW-0539">Nucleus</keyword>
<feature type="compositionally biased region" description="Acidic residues" evidence="11">
    <location>
        <begin position="235"/>
        <end position="252"/>
    </location>
</feature>
<dbReference type="GO" id="GO:0016592">
    <property type="term" value="C:mediator complex"/>
    <property type="evidence" value="ECO:0007669"/>
    <property type="project" value="InterPro"/>
</dbReference>
<reference evidence="13" key="1">
    <citation type="journal article" date="2007" name="Science">
        <title>The Fusarium graminearum genome reveals a link between localized polymorphism and pathogen specialization.</title>
        <authorList>
            <person name="Cuomo C.A."/>
            <person name="Gueldener U."/>
            <person name="Xu J.-R."/>
            <person name="Trail F."/>
            <person name="Turgeon B.G."/>
            <person name="Di Pietro A."/>
            <person name="Walton J.D."/>
            <person name="Ma L.-J."/>
            <person name="Baker S.E."/>
            <person name="Rep M."/>
            <person name="Adam G."/>
            <person name="Antoniw J."/>
            <person name="Baldwin T."/>
            <person name="Calvo S.E."/>
            <person name="Chang Y.-L."/>
            <person name="DeCaprio D."/>
            <person name="Gale L.R."/>
            <person name="Gnerre S."/>
            <person name="Goswami R.S."/>
            <person name="Hammond-Kosack K."/>
            <person name="Harris L.J."/>
            <person name="Hilburn K."/>
            <person name="Kennell J.C."/>
            <person name="Kroken S."/>
            <person name="Magnuson J.K."/>
            <person name="Mannhaupt G."/>
            <person name="Mauceli E.W."/>
            <person name="Mewes H.-W."/>
            <person name="Mitterbauer R."/>
            <person name="Muehlbauer G."/>
            <person name="Muensterkoetter M."/>
            <person name="Nelson D."/>
            <person name="O'Donnell K."/>
            <person name="Ouellet T."/>
            <person name="Qi W."/>
            <person name="Quesneville H."/>
            <person name="Roncero M.I.G."/>
            <person name="Seong K.-Y."/>
            <person name="Tetko I.V."/>
            <person name="Urban M."/>
            <person name="Waalwijk C."/>
            <person name="Ward T.J."/>
            <person name="Yao J."/>
            <person name="Birren B.W."/>
            <person name="Kistler H.C."/>
        </authorList>
    </citation>
    <scope>NUCLEOTIDE SEQUENCE [LARGE SCALE GENOMIC DNA]</scope>
    <source>
        <strain evidence="13">ATCC MYA-4620 / CBS 123657 / FGSC 9075 / NRRL 31084 / PH-1</strain>
    </source>
</reference>
<dbReference type="Proteomes" id="UP000070720">
    <property type="component" value="Chromosome 1"/>
</dbReference>
<reference evidence="13" key="2">
    <citation type="journal article" date="2010" name="Nature">
        <title>Comparative genomics reveals mobile pathogenicity chromosomes in Fusarium.</title>
        <authorList>
            <person name="Ma L.J."/>
            <person name="van der Does H.C."/>
            <person name="Borkovich K.A."/>
            <person name="Coleman J.J."/>
            <person name="Daboussi M.J."/>
            <person name="Di Pietro A."/>
            <person name="Dufresne M."/>
            <person name="Freitag M."/>
            <person name="Grabherr M."/>
            <person name="Henrissat B."/>
            <person name="Houterman P.M."/>
            <person name="Kang S."/>
            <person name="Shim W.B."/>
            <person name="Woloshuk C."/>
            <person name="Xie X."/>
            <person name="Xu J.R."/>
            <person name="Antoniw J."/>
            <person name="Baker S.E."/>
            <person name="Bluhm B.H."/>
            <person name="Breakspear A."/>
            <person name="Brown D.W."/>
            <person name="Butchko R.A."/>
            <person name="Chapman S."/>
            <person name="Coulson R."/>
            <person name="Coutinho P.M."/>
            <person name="Danchin E.G."/>
            <person name="Diener A."/>
            <person name="Gale L.R."/>
            <person name="Gardiner D.M."/>
            <person name="Goff S."/>
            <person name="Hammond-Kosack K.E."/>
            <person name="Hilburn K."/>
            <person name="Hua-Van A."/>
            <person name="Jonkers W."/>
            <person name="Kazan K."/>
            <person name="Kodira C.D."/>
            <person name="Koehrsen M."/>
            <person name="Kumar L."/>
            <person name="Lee Y.H."/>
            <person name="Li L."/>
            <person name="Manners J.M."/>
            <person name="Miranda-Saavedra D."/>
            <person name="Mukherjee M."/>
            <person name="Park G."/>
            <person name="Park J."/>
            <person name="Park S.Y."/>
            <person name="Proctor R.H."/>
            <person name="Regev A."/>
            <person name="Ruiz-Roldan M.C."/>
            <person name="Sain D."/>
            <person name="Sakthikumar S."/>
            <person name="Sykes S."/>
            <person name="Schwartz D.C."/>
            <person name="Turgeon B.G."/>
            <person name="Wapinski I."/>
            <person name="Yoder O."/>
            <person name="Young S."/>
            <person name="Zeng Q."/>
            <person name="Zhou S."/>
            <person name="Galagan J."/>
            <person name="Cuomo C.A."/>
            <person name="Kistler H.C."/>
            <person name="Rep M."/>
        </authorList>
    </citation>
    <scope>GENOME REANNOTATION</scope>
    <source>
        <strain evidence="13">ATCC MYA-4620 / CBS 123657 / FGSC 9075 / NRRL 31084 / PH-1</strain>
    </source>
</reference>
<dbReference type="GO" id="GO:0006357">
    <property type="term" value="P:regulation of transcription by RNA polymerase II"/>
    <property type="evidence" value="ECO:0007669"/>
    <property type="project" value="InterPro"/>
</dbReference>
<evidence type="ECO:0000256" key="11">
    <source>
        <dbReference type="SAM" id="MobiDB-lite"/>
    </source>
</evidence>
<accession>A0A1C3YI48</accession>
<protein>
    <recommendedName>
        <fullName evidence="3 9">Mediator of RNA polymerase II transcription subunit 8</fullName>
    </recommendedName>
    <alternativeName>
        <fullName evidence="8 9">Mediator complex subunit 8</fullName>
    </alternativeName>
</protein>
<dbReference type="eggNOG" id="ENOG502S8U1">
    <property type="taxonomic scope" value="Eukaryota"/>
</dbReference>
<keyword evidence="5 9" id="KW-0010">Activator</keyword>
<dbReference type="PANTHER" id="PTHR13074">
    <property type="entry name" value="MEDIATOR OF RNA POLYMERASE II TRANSCRIPTION SUBUNIT 8"/>
    <property type="match status" value="1"/>
</dbReference>
<comment type="subcellular location">
    <subcellularLocation>
        <location evidence="1 9">Nucleus</location>
    </subcellularLocation>
</comment>
<feature type="coiled-coil region" evidence="10">
    <location>
        <begin position="58"/>
        <end position="85"/>
    </location>
</feature>
<evidence type="ECO:0000256" key="6">
    <source>
        <dbReference type="ARBA" id="ARBA00023163"/>
    </source>
</evidence>
<proteinExistence type="inferred from homology"/>
<comment type="subunit">
    <text evidence="9">Component of the Mediator complex.</text>
</comment>
<dbReference type="GO" id="GO:0003712">
    <property type="term" value="F:transcription coregulator activity"/>
    <property type="evidence" value="ECO:0007669"/>
    <property type="project" value="InterPro"/>
</dbReference>
<dbReference type="Gene3D" id="6.10.250.2610">
    <property type="match status" value="1"/>
</dbReference>
<evidence type="ECO:0000256" key="10">
    <source>
        <dbReference type="SAM" id="Coils"/>
    </source>
</evidence>
<dbReference type="GO" id="GO:0070847">
    <property type="term" value="C:core mediator complex"/>
    <property type="evidence" value="ECO:0007669"/>
    <property type="project" value="TreeGrafter"/>
</dbReference>
<dbReference type="Gene3D" id="1.20.58.1710">
    <property type="match status" value="1"/>
</dbReference>
<evidence type="ECO:0000313" key="13">
    <source>
        <dbReference type="Proteomes" id="UP000070720"/>
    </source>
</evidence>
<sequence length="323" mass="36215">MPRAATKFPLSKQLTNSSYLCHLHYKQHSLHIISALSISCGISIAKRPNDRHCAPHLKANIMATLNLEDDELKALEQTLSKVAQLSSSIQSFRQDLVKSNPIPPPKSIQASAKILQKNLRSLLESTNENADLFNRMAIHPSTNYPGRVHENVLLQLLRKKLEPDVEELVSQGIETARLATPAGLESLESIWKELRAWLMERVGYFATNENNDPYTAEERANGTENVRTGLRRDIEDDDDEDDEEEEEEEEQQEQPAAAPVQVRGPEPETLLWFAARGDFEVPRNVEYERKEDAFAGVYVYKGLQGVGVPSTAQPPLQQGSAPL</sequence>
<dbReference type="AlphaFoldDB" id="A0A1C3YI48"/>
<dbReference type="InParanoid" id="A0A1C3YI48"/>
<keyword evidence="4 9" id="KW-0805">Transcription regulation</keyword>
<evidence type="ECO:0000256" key="9">
    <source>
        <dbReference type="RuleBase" id="RU364144"/>
    </source>
</evidence>
<organism evidence="12 13">
    <name type="scientific">Gibberella zeae (strain ATCC MYA-4620 / CBS 123657 / FGSC 9075 / NRRL 31084 / PH-1)</name>
    <name type="common">Wheat head blight fungus</name>
    <name type="synonym">Fusarium graminearum</name>
    <dbReference type="NCBI Taxonomy" id="229533"/>
    <lineage>
        <taxon>Eukaryota</taxon>
        <taxon>Fungi</taxon>
        <taxon>Dikarya</taxon>
        <taxon>Ascomycota</taxon>
        <taxon>Pezizomycotina</taxon>
        <taxon>Sordariomycetes</taxon>
        <taxon>Hypocreomycetidae</taxon>
        <taxon>Hypocreales</taxon>
        <taxon>Nectriaceae</taxon>
        <taxon>Fusarium</taxon>
    </lineage>
</organism>
<feature type="region of interest" description="Disordered" evidence="11">
    <location>
        <begin position="208"/>
        <end position="265"/>
    </location>
</feature>
<keyword evidence="10" id="KW-0175">Coiled coil</keyword>
<gene>
    <name evidence="9" type="primary">MED8</name>
    <name evidence="12" type="ORF">FGRAMPH1_01T03665</name>
</gene>
<dbReference type="STRING" id="229533.A0A1C3YI48"/>
<dbReference type="PANTHER" id="PTHR13074:SF9">
    <property type="entry name" value="MEDIATOR OF RNA POLYMERASE II TRANSCRIPTION SUBUNIT 8"/>
    <property type="match status" value="1"/>
</dbReference>
<evidence type="ECO:0000313" key="12">
    <source>
        <dbReference type="EMBL" id="SCB64253.1"/>
    </source>
</evidence>
<dbReference type="GO" id="GO:0000978">
    <property type="term" value="F:RNA polymerase II cis-regulatory region sequence-specific DNA binding"/>
    <property type="evidence" value="ECO:0007669"/>
    <property type="project" value="TreeGrafter"/>
</dbReference>
<dbReference type="InterPro" id="IPR019364">
    <property type="entry name" value="Mediatior_Med8_fun/met"/>
</dbReference>